<proteinExistence type="predicted"/>
<dbReference type="RefSeq" id="WP_114074980.1">
    <property type="nucleotide sequence ID" value="NZ_CP030918.1"/>
</dbReference>
<dbReference type="KEGG" id="pars:DRW48_02215"/>
<accession>A0A344PH06</accession>
<dbReference type="OrthoDB" id="7778587at2"/>
<protein>
    <recommendedName>
        <fullName evidence="4">DUF4164 family protein</fullName>
    </recommendedName>
</protein>
<evidence type="ECO:0000256" key="1">
    <source>
        <dbReference type="SAM" id="MobiDB-lite"/>
    </source>
</evidence>
<dbReference type="AlphaFoldDB" id="A0A344PH06"/>
<evidence type="ECO:0000313" key="3">
    <source>
        <dbReference type="Proteomes" id="UP000252023"/>
    </source>
</evidence>
<dbReference type="Proteomes" id="UP000252023">
    <property type="component" value="Chromosome"/>
</dbReference>
<feature type="region of interest" description="Disordered" evidence="1">
    <location>
        <begin position="88"/>
        <end position="121"/>
    </location>
</feature>
<name>A0A344PH06_9RHOB</name>
<dbReference type="EMBL" id="CP030918">
    <property type="protein sequence ID" value="AXC48661.1"/>
    <property type="molecule type" value="Genomic_DNA"/>
</dbReference>
<reference evidence="3" key="1">
    <citation type="submission" date="2018-07" db="EMBL/GenBank/DDBJ databases">
        <title>Genome sequencing of Paracoccus sp. SC2-6.</title>
        <authorList>
            <person name="Heo J."/>
            <person name="Kim S.-J."/>
            <person name="Kwon S.-W."/>
        </authorList>
    </citation>
    <scope>NUCLEOTIDE SEQUENCE [LARGE SCALE GENOMIC DNA]</scope>
    <source>
        <strain evidence="3">SC2-6</strain>
    </source>
</reference>
<evidence type="ECO:0008006" key="4">
    <source>
        <dbReference type="Google" id="ProtNLM"/>
    </source>
</evidence>
<sequence>MSDIAASEQRLIAALDRIDRSIDAGTARRADLTAAVPAPPDDGALAAAQAAMARLTAELADLRVQRAADVAQMEAMLTTIEGLLADDAGARDDDLPAPAASLSDDPSGAALDSVFSEAEGR</sequence>
<keyword evidence="3" id="KW-1185">Reference proteome</keyword>
<evidence type="ECO:0000313" key="2">
    <source>
        <dbReference type="EMBL" id="AXC48661.1"/>
    </source>
</evidence>
<gene>
    <name evidence="2" type="ORF">DRW48_02215</name>
</gene>
<organism evidence="2 3">
    <name type="scientific">Paracoccus suum</name>
    <dbReference type="NCBI Taxonomy" id="2259340"/>
    <lineage>
        <taxon>Bacteria</taxon>
        <taxon>Pseudomonadati</taxon>
        <taxon>Pseudomonadota</taxon>
        <taxon>Alphaproteobacteria</taxon>
        <taxon>Rhodobacterales</taxon>
        <taxon>Paracoccaceae</taxon>
        <taxon>Paracoccus</taxon>
    </lineage>
</organism>
<feature type="compositionally biased region" description="Low complexity" evidence="1">
    <location>
        <begin position="96"/>
        <end position="112"/>
    </location>
</feature>